<proteinExistence type="predicted"/>
<organism evidence="1">
    <name type="scientific">marine sediment metagenome</name>
    <dbReference type="NCBI Taxonomy" id="412755"/>
    <lineage>
        <taxon>unclassified sequences</taxon>
        <taxon>metagenomes</taxon>
        <taxon>ecological metagenomes</taxon>
    </lineage>
</organism>
<accession>X0UYZ4</accession>
<name>X0UYZ4_9ZZZZ</name>
<protein>
    <submittedName>
        <fullName evidence="1">Uncharacterized protein</fullName>
    </submittedName>
</protein>
<gene>
    <name evidence="1" type="ORF">S01H1_37249</name>
</gene>
<sequence>MKRPTRPPHDGTVNNSNSFQTARQNLVVNGLQYLSTKAGTPFTAEAHIDGKGQHKGQESILIKQGNKIRAYIYDCCWGHVTNCNRTYIDVYTTIL</sequence>
<dbReference type="AlphaFoldDB" id="X0UYZ4"/>
<reference evidence="1" key="1">
    <citation type="journal article" date="2014" name="Front. Microbiol.">
        <title>High frequency of phylogenetically diverse reductive dehalogenase-homologous genes in deep subseafloor sedimentary metagenomes.</title>
        <authorList>
            <person name="Kawai M."/>
            <person name="Futagami T."/>
            <person name="Toyoda A."/>
            <person name="Takaki Y."/>
            <person name="Nishi S."/>
            <person name="Hori S."/>
            <person name="Arai W."/>
            <person name="Tsubouchi T."/>
            <person name="Morono Y."/>
            <person name="Uchiyama I."/>
            <person name="Ito T."/>
            <person name="Fujiyama A."/>
            <person name="Inagaki F."/>
            <person name="Takami H."/>
        </authorList>
    </citation>
    <scope>NUCLEOTIDE SEQUENCE</scope>
    <source>
        <strain evidence="1">Expedition CK06-06</strain>
    </source>
</reference>
<dbReference type="EMBL" id="BARS01023394">
    <property type="protein sequence ID" value="GAG11040.1"/>
    <property type="molecule type" value="Genomic_DNA"/>
</dbReference>
<evidence type="ECO:0000313" key="1">
    <source>
        <dbReference type="EMBL" id="GAG11040.1"/>
    </source>
</evidence>
<comment type="caution">
    <text evidence="1">The sequence shown here is derived from an EMBL/GenBank/DDBJ whole genome shotgun (WGS) entry which is preliminary data.</text>
</comment>